<feature type="transmembrane region" description="Helical" evidence="1">
    <location>
        <begin position="135"/>
        <end position="156"/>
    </location>
</feature>
<comment type="caution">
    <text evidence="2">The sequence shown here is derived from an EMBL/GenBank/DDBJ whole genome shotgun (WGS) entry which is preliminary data.</text>
</comment>
<dbReference type="RefSeq" id="WP_164451245.1">
    <property type="nucleotide sequence ID" value="NZ_JAAIJQ010000009.1"/>
</dbReference>
<keyword evidence="1" id="KW-0812">Transmembrane</keyword>
<dbReference type="EMBL" id="JAAIJQ010000009">
    <property type="protein sequence ID" value="NEV61201.1"/>
    <property type="molecule type" value="Genomic_DNA"/>
</dbReference>
<evidence type="ECO:0000313" key="2">
    <source>
        <dbReference type="EMBL" id="NEV61201.1"/>
    </source>
</evidence>
<organism evidence="2 3">
    <name type="scientific">Thiorhodococcus minor</name>
    <dbReference type="NCBI Taxonomy" id="57489"/>
    <lineage>
        <taxon>Bacteria</taxon>
        <taxon>Pseudomonadati</taxon>
        <taxon>Pseudomonadota</taxon>
        <taxon>Gammaproteobacteria</taxon>
        <taxon>Chromatiales</taxon>
        <taxon>Chromatiaceae</taxon>
        <taxon>Thiorhodococcus</taxon>
    </lineage>
</organism>
<feature type="transmembrane region" description="Helical" evidence="1">
    <location>
        <begin position="29"/>
        <end position="51"/>
    </location>
</feature>
<gene>
    <name evidence="2" type="ORF">G3446_04675</name>
</gene>
<dbReference type="Proteomes" id="UP000483379">
    <property type="component" value="Unassembled WGS sequence"/>
</dbReference>
<name>A0A6M0JW94_9GAMM</name>
<evidence type="ECO:0000256" key="1">
    <source>
        <dbReference type="SAM" id="Phobius"/>
    </source>
</evidence>
<feature type="transmembrane region" description="Helical" evidence="1">
    <location>
        <begin position="63"/>
        <end position="83"/>
    </location>
</feature>
<evidence type="ECO:0000313" key="3">
    <source>
        <dbReference type="Proteomes" id="UP000483379"/>
    </source>
</evidence>
<protein>
    <submittedName>
        <fullName evidence="2">Uncharacterized protein</fullName>
    </submittedName>
</protein>
<sequence>MTHAGQRGARLTALAAVSVSTGCSGRDEALYSLGGFLFVIFLLVIAMTYLVKHLHEREDIKALISRLTAPALALSWILFALSVGTMITGTRVLWSETFGPEKLSFFLGVMLFLLAYFIRRWALSPMEEKGHFARLTSISIGFSLAMLYVIFGASAIRL</sequence>
<dbReference type="AlphaFoldDB" id="A0A6M0JW94"/>
<keyword evidence="3" id="KW-1185">Reference proteome</keyword>
<feature type="transmembrane region" description="Helical" evidence="1">
    <location>
        <begin position="103"/>
        <end position="123"/>
    </location>
</feature>
<reference evidence="2 3" key="1">
    <citation type="submission" date="2020-02" db="EMBL/GenBank/DDBJ databases">
        <title>Genome sequences of Thiorhodococcus mannitoliphagus and Thiorhodococcus minor, purple sulfur photosynthetic bacteria in the gammaproteobacterial family, Chromatiaceae.</title>
        <authorList>
            <person name="Aviles F.A."/>
            <person name="Meyer T.E."/>
            <person name="Kyndt J.A."/>
        </authorList>
    </citation>
    <scope>NUCLEOTIDE SEQUENCE [LARGE SCALE GENOMIC DNA]</scope>
    <source>
        <strain evidence="2 3">DSM 11518</strain>
    </source>
</reference>
<dbReference type="PROSITE" id="PS51257">
    <property type="entry name" value="PROKAR_LIPOPROTEIN"/>
    <property type="match status" value="1"/>
</dbReference>
<accession>A0A6M0JW94</accession>
<keyword evidence="1" id="KW-0472">Membrane</keyword>
<keyword evidence="1" id="KW-1133">Transmembrane helix</keyword>
<proteinExistence type="predicted"/>